<comment type="caution">
    <text evidence="3">The sequence shown here is derived from an EMBL/GenBank/DDBJ whole genome shotgun (WGS) entry which is preliminary data.</text>
</comment>
<accession>A0A6I4T4F1</accession>
<dbReference type="Gene3D" id="3.30.110.90">
    <property type="entry name" value="Amidohydrolase"/>
    <property type="match status" value="1"/>
</dbReference>
<dbReference type="InterPro" id="IPR006680">
    <property type="entry name" value="Amidohydro-rel"/>
</dbReference>
<evidence type="ECO:0000313" key="3">
    <source>
        <dbReference type="EMBL" id="MXO66174.1"/>
    </source>
</evidence>
<dbReference type="PANTHER" id="PTHR43135">
    <property type="entry name" value="ALPHA-D-RIBOSE 1-METHYLPHOSPHONATE 5-TRIPHOSPHATE DIPHOSPHATASE"/>
    <property type="match status" value="1"/>
</dbReference>
<dbReference type="InterPro" id="IPR011059">
    <property type="entry name" value="Metal-dep_hydrolase_composite"/>
</dbReference>
<name>A0A6I4T4F1_9SPHN</name>
<dbReference type="Gene3D" id="1.20.58.520">
    <property type="entry name" value="Amidohydrolase"/>
    <property type="match status" value="1"/>
</dbReference>
<sequence>MTRFWPRTSLALSTALAAVSPAMAASDHLVVIANGEQVGALDADQDGNTVTIHYDVKDNGRGPTIDERIVLDDRGLPQSWNVDGTGLFGNEVAERFTIQGNQASWQDATGSQTRTLDDPMLYISQDGSPWSLGLYARALLADADHRIEALPGGELALEEMEPVTLGKGADAERFNAYLIKGLGLTPSMILLDSDGRFFSTLSPFGAVIRKGYEDAVPKLTALATERTSERFETIQSAVAHHYDTPVRIRNVRIFDPVSKSLGDPVSLVFFEDSIASIEPLDSPATPGEVLVEGDGRTVLPGLHDMHAHLSLQSSLLYIASGVTSVRDMGNDNRFLLDLQRRIRAGEVAGPRIVRNGFLEGRSDYSARTGIVVDSEEAAVDAVRWYAARGYWQIKIYNSMNPDWVPAITREAKKLGLGVTGHIPAFTNADNMIAAGYDEITHANQLMLGWVLAPDEDTRTPLRLTAMRRMATLDLDAPRVAKTLDTMVTKDIALDPTAVTLELLMLSHDGMASPAVADYIDHLPVGLQRRRHQGIASFEGPEDYARYVGGFDTVKKLLKRMHDRGLTLLPGTDDQTGLSVHRELQIYAEAGIPRGDVLAIGTLGPEIYMGRDQRLGTVEKGKLADFILIDGNPLEDMSDLHKIAMVVKGGTVYFPSDIWDAVGVQPFAAPPAITLPETTDDEPVEMPHSHDVAEEYLY</sequence>
<dbReference type="InterPro" id="IPR051781">
    <property type="entry name" value="Metallo-dep_Hydrolase"/>
</dbReference>
<feature type="signal peptide" evidence="1">
    <location>
        <begin position="1"/>
        <end position="24"/>
    </location>
</feature>
<feature type="chain" id="PRO_5026248304" evidence="1">
    <location>
        <begin position="25"/>
        <end position="697"/>
    </location>
</feature>
<dbReference type="EMBL" id="WTYT01000004">
    <property type="protein sequence ID" value="MXO66174.1"/>
    <property type="molecule type" value="Genomic_DNA"/>
</dbReference>
<dbReference type="AlphaFoldDB" id="A0A6I4T4F1"/>
<gene>
    <name evidence="3" type="ORF">GRI91_10440</name>
</gene>
<keyword evidence="1" id="KW-0732">Signal</keyword>
<dbReference type="InterPro" id="IPR032466">
    <property type="entry name" value="Metal_Hydrolase"/>
</dbReference>
<dbReference type="RefSeq" id="WP_160736610.1">
    <property type="nucleotide sequence ID" value="NZ_WTYT01000004.1"/>
</dbReference>
<feature type="domain" description="Amidohydrolase-related" evidence="2">
    <location>
        <begin position="298"/>
        <end position="650"/>
    </location>
</feature>
<evidence type="ECO:0000256" key="1">
    <source>
        <dbReference type="SAM" id="SignalP"/>
    </source>
</evidence>
<dbReference type="Gene3D" id="3.40.50.10910">
    <property type="entry name" value="Amidohydrolase"/>
    <property type="match status" value="1"/>
</dbReference>
<dbReference type="Proteomes" id="UP000438476">
    <property type="component" value="Unassembled WGS sequence"/>
</dbReference>
<organism evidence="3 4">
    <name type="scientific">Altericroceibacterium endophyticum</name>
    <dbReference type="NCBI Taxonomy" id="1808508"/>
    <lineage>
        <taxon>Bacteria</taxon>
        <taxon>Pseudomonadati</taxon>
        <taxon>Pseudomonadota</taxon>
        <taxon>Alphaproteobacteria</taxon>
        <taxon>Sphingomonadales</taxon>
        <taxon>Erythrobacteraceae</taxon>
        <taxon>Altericroceibacterium</taxon>
    </lineage>
</organism>
<dbReference type="Pfam" id="PF01979">
    <property type="entry name" value="Amidohydro_1"/>
    <property type="match status" value="1"/>
</dbReference>
<dbReference type="PANTHER" id="PTHR43135:SF3">
    <property type="entry name" value="ALPHA-D-RIBOSE 1-METHYLPHOSPHONATE 5-TRIPHOSPHATE DIPHOSPHATASE"/>
    <property type="match status" value="1"/>
</dbReference>
<keyword evidence="4" id="KW-1185">Reference proteome</keyword>
<evidence type="ECO:0000313" key="4">
    <source>
        <dbReference type="Proteomes" id="UP000438476"/>
    </source>
</evidence>
<dbReference type="SUPFAM" id="SSF51338">
    <property type="entry name" value="Composite domain of metallo-dependent hydrolases"/>
    <property type="match status" value="2"/>
</dbReference>
<dbReference type="SUPFAM" id="SSF51556">
    <property type="entry name" value="Metallo-dependent hydrolases"/>
    <property type="match status" value="1"/>
</dbReference>
<dbReference type="Gene3D" id="2.30.40.10">
    <property type="entry name" value="Urease, subunit C, domain 1"/>
    <property type="match status" value="1"/>
</dbReference>
<evidence type="ECO:0000259" key="2">
    <source>
        <dbReference type="Pfam" id="PF01979"/>
    </source>
</evidence>
<dbReference type="GO" id="GO:0016810">
    <property type="term" value="F:hydrolase activity, acting on carbon-nitrogen (but not peptide) bonds"/>
    <property type="evidence" value="ECO:0007669"/>
    <property type="project" value="InterPro"/>
</dbReference>
<reference evidence="3 4" key="1">
    <citation type="submission" date="2019-12" db="EMBL/GenBank/DDBJ databases">
        <title>Genomic-based taxomic classification of the family Erythrobacteraceae.</title>
        <authorList>
            <person name="Xu L."/>
        </authorList>
    </citation>
    <scope>NUCLEOTIDE SEQUENCE [LARGE SCALE GENOMIC DNA]</scope>
    <source>
        <strain evidence="3 4">LMG 29518</strain>
    </source>
</reference>
<dbReference type="OrthoDB" id="8098664at2"/>
<proteinExistence type="predicted"/>
<keyword evidence="3" id="KW-0378">Hydrolase</keyword>
<protein>
    <submittedName>
        <fullName evidence="3">Amidohydrolase family protein</fullName>
    </submittedName>
</protein>